<dbReference type="Proteomes" id="UP000611459">
    <property type="component" value="Unassembled WGS sequence"/>
</dbReference>
<dbReference type="OrthoDB" id="6838090at2"/>
<organism evidence="1 4">
    <name type="scientific">Burkholderia contaminans</name>
    <dbReference type="NCBI Taxonomy" id="488447"/>
    <lineage>
        <taxon>Bacteria</taxon>
        <taxon>Pseudomonadati</taxon>
        <taxon>Pseudomonadota</taxon>
        <taxon>Betaproteobacteria</taxon>
        <taxon>Burkholderiales</taxon>
        <taxon>Burkholderiaceae</taxon>
        <taxon>Burkholderia</taxon>
        <taxon>Burkholderia cepacia complex</taxon>
    </lineage>
</organism>
<dbReference type="AlphaFoldDB" id="A0A1E3G0R9"/>
<gene>
    <name evidence="2" type="ORF">J4M89_19525</name>
    <name evidence="1" type="ORF">JIN94_16775</name>
    <name evidence="3" type="ORF">LXE91_02130</name>
</gene>
<reference evidence="3 6" key="3">
    <citation type="submission" date="2021-12" db="EMBL/GenBank/DDBJ databases">
        <title>Genomic and phenotypic characterization of three Burkholderia contaminans isolates recovered from different sources.</title>
        <authorList>
            <person name="Lopez De Volder A."/>
            <person name="Fan Y."/>
            <person name="Nunvar J."/>
            <person name="Herrera T."/>
            <person name="Timp W."/>
            <person name="Degrossi J."/>
        </authorList>
    </citation>
    <scope>NUCLEOTIDE SEQUENCE [LARGE SCALE GENOMIC DNA]</scope>
    <source>
        <strain evidence="3 6">LMG 23361</strain>
    </source>
</reference>
<proteinExistence type="predicted"/>
<name>A0A1E3G0R9_9BURK</name>
<dbReference type="Proteomes" id="UP001220209">
    <property type="component" value="Chromosome 1"/>
</dbReference>
<dbReference type="EMBL" id="CP090640">
    <property type="protein sequence ID" value="WFN17867.1"/>
    <property type="molecule type" value="Genomic_DNA"/>
</dbReference>
<evidence type="ECO:0000313" key="1">
    <source>
        <dbReference type="EMBL" id="MBK1931542.1"/>
    </source>
</evidence>
<keyword evidence="5" id="KW-1185">Reference proteome</keyword>
<evidence type="ECO:0000313" key="2">
    <source>
        <dbReference type="EMBL" id="MBO1831567.1"/>
    </source>
</evidence>
<evidence type="ECO:0008006" key="7">
    <source>
        <dbReference type="Google" id="ProtNLM"/>
    </source>
</evidence>
<dbReference type="InterPro" id="IPR036890">
    <property type="entry name" value="HATPase_C_sf"/>
</dbReference>
<reference evidence="2 5" key="2">
    <citation type="submission" date="2021-03" db="EMBL/GenBank/DDBJ databases">
        <title>Clinical course, treatment and visual outcome of an outbreak of Burkholderia contaminans endophthalmitis following cataract surgery.</title>
        <authorList>
            <person name="Lind C."/>
            <person name="Olsen K."/>
            <person name="Angelsen N.K."/>
            <person name="Krefting E.A."/>
            <person name="Fossen K."/>
            <person name="Gravningen K."/>
            <person name="Depoorter E."/>
            <person name="Vandamme P."/>
            <person name="Bertelsen G."/>
        </authorList>
    </citation>
    <scope>NUCLEOTIDE SEQUENCE [LARGE SCALE GENOMIC DNA]</scope>
    <source>
        <strain evidence="2 5">51242556</strain>
    </source>
</reference>
<dbReference type="GeneID" id="93194294"/>
<protein>
    <recommendedName>
        <fullName evidence="7">ATP-binding protein</fullName>
    </recommendedName>
</protein>
<evidence type="ECO:0000313" key="4">
    <source>
        <dbReference type="Proteomes" id="UP000611459"/>
    </source>
</evidence>
<dbReference type="EMBL" id="JAENIB010000006">
    <property type="protein sequence ID" value="MBK1931542.1"/>
    <property type="molecule type" value="Genomic_DNA"/>
</dbReference>
<dbReference type="RefSeq" id="WP_039360561.1">
    <property type="nucleotide sequence ID" value="NZ_AP018358.1"/>
</dbReference>
<evidence type="ECO:0000313" key="5">
    <source>
        <dbReference type="Proteomes" id="UP000664048"/>
    </source>
</evidence>
<reference evidence="1" key="1">
    <citation type="submission" date="2021-01" db="EMBL/GenBank/DDBJ databases">
        <title>Outbreak of Burkholderia contaminns endophthalmitis traced to a clinical ventilation system.</title>
        <authorList>
            <person name="Lipuma J."/>
            <person name="Spilker T."/>
            <person name="Kratholm J."/>
        </authorList>
    </citation>
    <scope>NUCLEOTIDE SEQUENCE</scope>
    <source>
        <strain evidence="1">HI4954</strain>
    </source>
</reference>
<evidence type="ECO:0000313" key="3">
    <source>
        <dbReference type="EMBL" id="WFN17867.1"/>
    </source>
</evidence>
<evidence type="ECO:0000313" key="6">
    <source>
        <dbReference type="Proteomes" id="UP001220209"/>
    </source>
</evidence>
<dbReference type="EMBL" id="JAGEMX010000006">
    <property type="protein sequence ID" value="MBO1831567.1"/>
    <property type="molecule type" value="Genomic_DNA"/>
</dbReference>
<dbReference type="SUPFAM" id="SSF55874">
    <property type="entry name" value="ATPase domain of HSP90 chaperone/DNA topoisomerase II/histidine kinase"/>
    <property type="match status" value="1"/>
</dbReference>
<sequence>MITFPSATSLRDIEGAYELLSESPALRLETSLRFGGNVGVPGSLMQFLAEWSRTIEHPTLRPYGRGSTDAQEALAKEPHGMAAAYFSEIIETGADEPLSTREALANAVPRIEAMQNGNFRGTMHGRGAFLGCFARAKNEFLIPLYSRPEVGAVRSRDDFVNLTSRLIAACAPTAGQKMTEASRVALGTLLYELFRNTDEHATTDEQGRPYVKSLRAVMAKFISYEAKDAADHLGEEDPPLAFFLMHNIANRRKYANAEGKREASKQTSLLELTVVDTGPGLARRWLSRHGQAGEEIQSVSIDEEVSLVRKCFELHATTKTTAGSGGGLSHVLQTLQQLNAYLRLRTGRVCLTQDFSVPKEQVSFEPKHWLKDRPELPMAAGACYSIVVPATKVLL</sequence>
<dbReference type="Proteomes" id="UP000664048">
    <property type="component" value="Unassembled WGS sequence"/>
</dbReference>
<accession>A0A1E3G0R9</accession>